<organism evidence="1">
    <name type="scientific">Rhizophora mucronata</name>
    <name type="common">Asiatic mangrove</name>
    <dbReference type="NCBI Taxonomy" id="61149"/>
    <lineage>
        <taxon>Eukaryota</taxon>
        <taxon>Viridiplantae</taxon>
        <taxon>Streptophyta</taxon>
        <taxon>Embryophyta</taxon>
        <taxon>Tracheophyta</taxon>
        <taxon>Spermatophyta</taxon>
        <taxon>Magnoliopsida</taxon>
        <taxon>eudicotyledons</taxon>
        <taxon>Gunneridae</taxon>
        <taxon>Pentapetalae</taxon>
        <taxon>rosids</taxon>
        <taxon>fabids</taxon>
        <taxon>Malpighiales</taxon>
        <taxon>Rhizophoraceae</taxon>
        <taxon>Rhizophora</taxon>
    </lineage>
</organism>
<evidence type="ECO:0000313" key="1">
    <source>
        <dbReference type="EMBL" id="MBX39699.1"/>
    </source>
</evidence>
<name>A0A2P2NB46_RHIMU</name>
<sequence>MNVSFNFTDYHNQSCQILNSCVLIQCYKSYSHHIIWISSYYKNILRILLHSLEHSNCN</sequence>
<reference evidence="1" key="1">
    <citation type="submission" date="2018-02" db="EMBL/GenBank/DDBJ databases">
        <title>Rhizophora mucronata_Transcriptome.</title>
        <authorList>
            <person name="Meera S.P."/>
            <person name="Sreeshan A."/>
            <person name="Augustine A."/>
        </authorList>
    </citation>
    <scope>NUCLEOTIDE SEQUENCE</scope>
    <source>
        <tissue evidence="1">Leaf</tissue>
    </source>
</reference>
<proteinExistence type="predicted"/>
<protein>
    <submittedName>
        <fullName evidence="1">Uncharacterized protein</fullName>
    </submittedName>
</protein>
<accession>A0A2P2NB46</accession>
<dbReference type="EMBL" id="GGEC01059215">
    <property type="protein sequence ID" value="MBX39699.1"/>
    <property type="molecule type" value="Transcribed_RNA"/>
</dbReference>
<dbReference type="AlphaFoldDB" id="A0A2P2NB46"/>